<dbReference type="AlphaFoldDB" id="A0A845RFR1"/>
<comment type="caution">
    <text evidence="1">The sequence shown here is derived from an EMBL/GenBank/DDBJ whole genome shotgun (WGS) entry which is preliminary data.</text>
</comment>
<gene>
    <name evidence="1" type="ORF">D3Z39_06190</name>
</gene>
<reference evidence="1 2" key="1">
    <citation type="submission" date="2018-08" db="EMBL/GenBank/DDBJ databases">
        <title>Murine metabolic-syndrome-specific gut microbial biobank.</title>
        <authorList>
            <person name="Liu C."/>
        </authorList>
    </citation>
    <scope>NUCLEOTIDE SEQUENCE [LARGE SCALE GENOMIC DNA]</scope>
    <source>
        <strain evidence="1 2">X69</strain>
    </source>
</reference>
<protein>
    <submittedName>
        <fullName evidence="1">TIGR04076 family protein</fullName>
    </submittedName>
</protein>
<dbReference type="NCBIfam" id="TIGR04076">
    <property type="entry name" value="TIGR04076 family protein"/>
    <property type="match status" value="1"/>
</dbReference>
<dbReference type="OrthoDB" id="5432414at2"/>
<dbReference type="EMBL" id="QXWZ01000008">
    <property type="protein sequence ID" value="NBI78463.1"/>
    <property type="molecule type" value="Genomic_DNA"/>
</dbReference>
<organism evidence="1 2">
    <name type="scientific">Anaerotruncus colihominis</name>
    <dbReference type="NCBI Taxonomy" id="169435"/>
    <lineage>
        <taxon>Bacteria</taxon>
        <taxon>Bacillati</taxon>
        <taxon>Bacillota</taxon>
        <taxon>Clostridia</taxon>
        <taxon>Eubacteriales</taxon>
        <taxon>Oscillospiraceae</taxon>
        <taxon>Anaerotruncus</taxon>
    </lineage>
</organism>
<evidence type="ECO:0000313" key="2">
    <source>
        <dbReference type="Proteomes" id="UP000446348"/>
    </source>
</evidence>
<dbReference type="InterPro" id="IPR023811">
    <property type="entry name" value="CHP04076"/>
</dbReference>
<proteinExistence type="predicted"/>
<name>A0A845RFR1_9FIRM</name>
<dbReference type="RefSeq" id="WP_160209313.1">
    <property type="nucleotide sequence ID" value="NZ_CAMUSJ010000020.1"/>
</dbReference>
<accession>A0A845RFR1</accession>
<evidence type="ECO:0000313" key="1">
    <source>
        <dbReference type="EMBL" id="NBI78463.1"/>
    </source>
</evidence>
<sequence length="104" mass="11831">MKKCKITVMRITQYEDLITRYENPMDHPCDMEEGQVFIANGWEKPEGFCQSAWDTLSPFVLALSHGGENFYNGWMKDPKSAMLSCNDGFRPVSFLVEALDEDAG</sequence>
<dbReference type="Proteomes" id="UP000446348">
    <property type="component" value="Unassembled WGS sequence"/>
</dbReference>